<comment type="caution">
    <text evidence="11">The sequence shown here is derived from an EMBL/GenBank/DDBJ whole genome shotgun (WGS) entry which is preliminary data.</text>
</comment>
<evidence type="ECO:0000256" key="8">
    <source>
        <dbReference type="SAM" id="MobiDB-lite"/>
    </source>
</evidence>
<evidence type="ECO:0000256" key="2">
    <source>
        <dbReference type="ARBA" id="ARBA00022723"/>
    </source>
</evidence>
<dbReference type="GO" id="GO:0000981">
    <property type="term" value="F:DNA-binding transcription factor activity, RNA polymerase II-specific"/>
    <property type="evidence" value="ECO:0007669"/>
    <property type="project" value="InterPro"/>
</dbReference>
<dbReference type="Pfam" id="PF00172">
    <property type="entry name" value="Zn_clus"/>
    <property type="match status" value="1"/>
</dbReference>
<evidence type="ECO:0000256" key="5">
    <source>
        <dbReference type="ARBA" id="ARBA00023125"/>
    </source>
</evidence>
<dbReference type="PANTHER" id="PTHR31313">
    <property type="entry name" value="TY1 ENHANCER ACTIVATOR"/>
    <property type="match status" value="1"/>
</dbReference>
<evidence type="ECO:0000256" key="7">
    <source>
        <dbReference type="ARBA" id="ARBA00023242"/>
    </source>
</evidence>
<keyword evidence="3" id="KW-0862">Zinc</keyword>
<dbReference type="SUPFAM" id="SSF57701">
    <property type="entry name" value="Zn2/Cys6 DNA-binding domain"/>
    <property type="match status" value="1"/>
</dbReference>
<sequence length="714" mass="78701">MAPPRESGGEWDGDGRRSSATRNPRHHAARRVRGLTCANCRARKASLYPLVRCEGGQPSCKTCEVYNDECRYDKAPPISQVLALARRLQEAEKTIEELRSGRTPTSTARSVSPTRHAADFSALTASSPQTRPPPSLSSDIAALPAAPLEPMSIGALTTPNLLPNHNNQVVPNTHATPTEPPAAAELSVDEDGKICYYGPTSAVHEPSRMDTPASPVASAATVRASATRERARSSLAALARESRTWEEFALGNASLQTGIPRQLMAKLLHIHWAWISPMFMWVYRPAFVCDMATGGRYYSEFLLTVICAHAAKYQDGNCAEFLLARARRLLGTAIQRPSSVPTIQALLQLSARDLAHGSISQAWVYSGIAFRMASDLGLQHSGPDVKGMSPTDLEVRRRLFWGCYFWDKATSLYAGRLPAVTELLHPDTLDLLDDSTDTEMWTPYFGDSLNLTKLAHYQYPPMESHSVSCFRNSCKLSIIINDIIVQLYSRRSRSITEAALTDIKARLELWRAQSPPHLRYDPHNLPAVSPPPHIISQNLLYYTSVILAHRPFWSVSSYYKICIEASQSIEKLVLLLESTFGLDNITYMMGYCIYTGASAILEDAKANKGTANATLRTYLRALNSGMRRCPLLERSLQIVVKGLNSSPGQIAGIPDHQGHSAEHVLGMASYIPAFPYLDSSLQAPMDFDMATYLGGTDMDSMAVLDCYPEMQMDC</sequence>
<feature type="region of interest" description="Disordered" evidence="8">
    <location>
        <begin position="95"/>
        <end position="140"/>
    </location>
</feature>
<evidence type="ECO:0000256" key="3">
    <source>
        <dbReference type="ARBA" id="ARBA00022833"/>
    </source>
</evidence>
<dbReference type="STRING" id="41688.A0A2N3NJ88"/>
<feature type="domain" description="Zn(2)-C6 fungal-type" evidence="9">
    <location>
        <begin position="31"/>
        <end position="81"/>
    </location>
</feature>
<evidence type="ECO:0008006" key="13">
    <source>
        <dbReference type="Google" id="ProtNLM"/>
    </source>
</evidence>
<comment type="subcellular location">
    <subcellularLocation>
        <location evidence="1">Nucleus</location>
    </subcellularLocation>
</comment>
<reference evidence="11 12" key="1">
    <citation type="journal article" date="2017" name="G3 (Bethesda)">
        <title>First Draft Genome Sequence of the Pathogenic Fungus Lomentospora prolificans (Formerly Scedosporium prolificans).</title>
        <authorList>
            <person name="Luo R."/>
            <person name="Zimin A."/>
            <person name="Workman R."/>
            <person name="Fan Y."/>
            <person name="Pertea G."/>
            <person name="Grossman N."/>
            <person name="Wear M.P."/>
            <person name="Jia B."/>
            <person name="Miller H."/>
            <person name="Casadevall A."/>
            <person name="Timp W."/>
            <person name="Zhang S.X."/>
            <person name="Salzberg S.L."/>
        </authorList>
    </citation>
    <scope>NUCLEOTIDE SEQUENCE [LARGE SCALE GENOMIC DNA]</scope>
    <source>
        <strain evidence="11 12">JHH-5317</strain>
    </source>
</reference>
<dbReference type="CDD" id="cd12148">
    <property type="entry name" value="fungal_TF_MHR"/>
    <property type="match status" value="1"/>
</dbReference>
<dbReference type="Gene3D" id="4.10.240.10">
    <property type="entry name" value="Zn(2)-C6 fungal-type DNA-binding domain"/>
    <property type="match status" value="1"/>
</dbReference>
<dbReference type="Pfam" id="PF04082">
    <property type="entry name" value="Fungal_trans"/>
    <property type="match status" value="1"/>
</dbReference>
<dbReference type="InterPro" id="IPR001138">
    <property type="entry name" value="Zn2Cys6_DnaBD"/>
</dbReference>
<evidence type="ECO:0000256" key="4">
    <source>
        <dbReference type="ARBA" id="ARBA00023015"/>
    </source>
</evidence>
<dbReference type="SMART" id="SM00066">
    <property type="entry name" value="GAL4"/>
    <property type="match status" value="1"/>
</dbReference>
<evidence type="ECO:0000259" key="9">
    <source>
        <dbReference type="SMART" id="SM00066"/>
    </source>
</evidence>
<dbReference type="SMART" id="SM00906">
    <property type="entry name" value="Fungal_trans"/>
    <property type="match status" value="1"/>
</dbReference>
<dbReference type="VEuPathDB" id="FungiDB:jhhlp_000700"/>
<dbReference type="GO" id="GO:0003677">
    <property type="term" value="F:DNA binding"/>
    <property type="evidence" value="ECO:0007669"/>
    <property type="project" value="UniProtKB-KW"/>
</dbReference>
<evidence type="ECO:0000259" key="10">
    <source>
        <dbReference type="SMART" id="SM00906"/>
    </source>
</evidence>
<dbReference type="InterPro" id="IPR007219">
    <property type="entry name" value="XnlR_reg_dom"/>
</dbReference>
<dbReference type="InterPro" id="IPR051615">
    <property type="entry name" value="Transcr_Regulatory_Elem"/>
</dbReference>
<dbReference type="Proteomes" id="UP000233524">
    <property type="component" value="Unassembled WGS sequence"/>
</dbReference>
<dbReference type="EMBL" id="NLAX01000003">
    <property type="protein sequence ID" value="PKS12493.1"/>
    <property type="molecule type" value="Genomic_DNA"/>
</dbReference>
<dbReference type="OrthoDB" id="4161332at2759"/>
<evidence type="ECO:0000313" key="11">
    <source>
        <dbReference type="EMBL" id="PKS12493.1"/>
    </source>
</evidence>
<dbReference type="GO" id="GO:0008270">
    <property type="term" value="F:zinc ion binding"/>
    <property type="evidence" value="ECO:0007669"/>
    <property type="project" value="InterPro"/>
</dbReference>
<accession>A0A2N3NJ88</accession>
<keyword evidence="7" id="KW-0539">Nucleus</keyword>
<feature type="compositionally biased region" description="Polar residues" evidence="8">
    <location>
        <begin position="102"/>
        <end position="113"/>
    </location>
</feature>
<proteinExistence type="predicted"/>
<name>A0A2N3NJ88_9PEZI</name>
<feature type="region of interest" description="Disordered" evidence="8">
    <location>
        <begin position="1"/>
        <end position="31"/>
    </location>
</feature>
<dbReference type="GO" id="GO:0006351">
    <property type="term" value="P:DNA-templated transcription"/>
    <property type="evidence" value="ECO:0007669"/>
    <property type="project" value="InterPro"/>
</dbReference>
<dbReference type="PANTHER" id="PTHR31313:SF85">
    <property type="entry name" value="ZN(II)2CYS6 TRANSCRIPTION FACTOR (EUROFUNG)"/>
    <property type="match status" value="1"/>
</dbReference>
<organism evidence="11 12">
    <name type="scientific">Lomentospora prolificans</name>
    <dbReference type="NCBI Taxonomy" id="41688"/>
    <lineage>
        <taxon>Eukaryota</taxon>
        <taxon>Fungi</taxon>
        <taxon>Dikarya</taxon>
        <taxon>Ascomycota</taxon>
        <taxon>Pezizomycotina</taxon>
        <taxon>Sordariomycetes</taxon>
        <taxon>Hypocreomycetidae</taxon>
        <taxon>Microascales</taxon>
        <taxon>Microascaceae</taxon>
        <taxon>Lomentospora</taxon>
    </lineage>
</organism>
<protein>
    <recommendedName>
        <fullName evidence="13">Transcription factor domain-containing protein</fullName>
    </recommendedName>
</protein>
<keyword evidence="2" id="KW-0479">Metal-binding</keyword>
<evidence type="ECO:0000256" key="1">
    <source>
        <dbReference type="ARBA" id="ARBA00004123"/>
    </source>
</evidence>
<dbReference type="GO" id="GO:0005634">
    <property type="term" value="C:nucleus"/>
    <property type="evidence" value="ECO:0007669"/>
    <property type="project" value="UniProtKB-SubCell"/>
</dbReference>
<keyword evidence="5" id="KW-0238">DNA-binding</keyword>
<dbReference type="InterPro" id="IPR036864">
    <property type="entry name" value="Zn2-C6_fun-type_DNA-bd_sf"/>
</dbReference>
<dbReference type="CDD" id="cd00067">
    <property type="entry name" value="GAL4"/>
    <property type="match status" value="1"/>
</dbReference>
<dbReference type="AlphaFoldDB" id="A0A2N3NJ88"/>
<keyword evidence="4" id="KW-0805">Transcription regulation</keyword>
<feature type="domain" description="Xylanolytic transcriptional activator regulatory" evidence="10">
    <location>
        <begin position="362"/>
        <end position="437"/>
    </location>
</feature>
<dbReference type="InParanoid" id="A0A2N3NJ88"/>
<evidence type="ECO:0000256" key="6">
    <source>
        <dbReference type="ARBA" id="ARBA00023163"/>
    </source>
</evidence>
<evidence type="ECO:0000313" key="12">
    <source>
        <dbReference type="Proteomes" id="UP000233524"/>
    </source>
</evidence>
<keyword evidence="12" id="KW-1185">Reference proteome</keyword>
<keyword evidence="6" id="KW-0804">Transcription</keyword>
<gene>
    <name evidence="11" type="ORF">jhhlp_000700</name>
</gene>